<sequence>SSSASLFLPILLLLFTIVFHNHIFSLILPARLPRPLLPSSPPFLPIAALYPAHSAVLKSIHNYCKSSRFI</sequence>
<dbReference type="EMBL" id="ML120351">
    <property type="protein sequence ID" value="RPB06169.1"/>
    <property type="molecule type" value="Genomic_DNA"/>
</dbReference>
<evidence type="ECO:0000313" key="2">
    <source>
        <dbReference type="EMBL" id="RPB06169.1"/>
    </source>
</evidence>
<organism evidence="2 3">
    <name type="scientific">Choiromyces venosus 120613-1</name>
    <dbReference type="NCBI Taxonomy" id="1336337"/>
    <lineage>
        <taxon>Eukaryota</taxon>
        <taxon>Fungi</taxon>
        <taxon>Dikarya</taxon>
        <taxon>Ascomycota</taxon>
        <taxon>Pezizomycotina</taxon>
        <taxon>Pezizomycetes</taxon>
        <taxon>Pezizales</taxon>
        <taxon>Tuberaceae</taxon>
        <taxon>Choiromyces</taxon>
    </lineage>
</organism>
<keyword evidence="1" id="KW-0472">Membrane</keyword>
<protein>
    <submittedName>
        <fullName evidence="2">Uncharacterized protein</fullName>
    </submittedName>
</protein>
<reference evidence="2 3" key="1">
    <citation type="journal article" date="2018" name="Nat. Ecol. Evol.">
        <title>Pezizomycetes genomes reveal the molecular basis of ectomycorrhizal truffle lifestyle.</title>
        <authorList>
            <person name="Murat C."/>
            <person name="Payen T."/>
            <person name="Noel B."/>
            <person name="Kuo A."/>
            <person name="Morin E."/>
            <person name="Chen J."/>
            <person name="Kohler A."/>
            <person name="Krizsan K."/>
            <person name="Balestrini R."/>
            <person name="Da Silva C."/>
            <person name="Montanini B."/>
            <person name="Hainaut M."/>
            <person name="Levati E."/>
            <person name="Barry K.W."/>
            <person name="Belfiori B."/>
            <person name="Cichocki N."/>
            <person name="Clum A."/>
            <person name="Dockter R.B."/>
            <person name="Fauchery L."/>
            <person name="Guy J."/>
            <person name="Iotti M."/>
            <person name="Le Tacon F."/>
            <person name="Lindquist E.A."/>
            <person name="Lipzen A."/>
            <person name="Malagnac F."/>
            <person name="Mello A."/>
            <person name="Molinier V."/>
            <person name="Miyauchi S."/>
            <person name="Poulain J."/>
            <person name="Riccioni C."/>
            <person name="Rubini A."/>
            <person name="Sitrit Y."/>
            <person name="Splivallo R."/>
            <person name="Traeger S."/>
            <person name="Wang M."/>
            <person name="Zifcakova L."/>
            <person name="Wipf D."/>
            <person name="Zambonelli A."/>
            <person name="Paolocci F."/>
            <person name="Nowrousian M."/>
            <person name="Ottonello S."/>
            <person name="Baldrian P."/>
            <person name="Spatafora J.W."/>
            <person name="Henrissat B."/>
            <person name="Nagy L.G."/>
            <person name="Aury J.M."/>
            <person name="Wincker P."/>
            <person name="Grigoriev I.V."/>
            <person name="Bonfante P."/>
            <person name="Martin F.M."/>
        </authorList>
    </citation>
    <scope>NUCLEOTIDE SEQUENCE [LARGE SCALE GENOMIC DNA]</scope>
    <source>
        <strain evidence="2 3">120613-1</strain>
    </source>
</reference>
<evidence type="ECO:0000256" key="1">
    <source>
        <dbReference type="SAM" id="Phobius"/>
    </source>
</evidence>
<dbReference type="AlphaFoldDB" id="A0A3N4K9Y5"/>
<proteinExistence type="predicted"/>
<keyword evidence="3" id="KW-1185">Reference proteome</keyword>
<name>A0A3N4K9Y5_9PEZI</name>
<accession>A0A3N4K9Y5</accession>
<feature type="transmembrane region" description="Helical" evidence="1">
    <location>
        <begin position="6"/>
        <end position="28"/>
    </location>
</feature>
<evidence type="ECO:0000313" key="3">
    <source>
        <dbReference type="Proteomes" id="UP000276215"/>
    </source>
</evidence>
<gene>
    <name evidence="2" type="ORF">L873DRAFT_1756671</name>
</gene>
<feature type="non-terminal residue" evidence="2">
    <location>
        <position position="1"/>
    </location>
</feature>
<keyword evidence="1" id="KW-0812">Transmembrane</keyword>
<keyword evidence="1" id="KW-1133">Transmembrane helix</keyword>
<dbReference type="Proteomes" id="UP000276215">
    <property type="component" value="Unassembled WGS sequence"/>
</dbReference>